<dbReference type="GeneID" id="55495294"/>
<dbReference type="AlphaFoldDB" id="A0A0N7LR66"/>
<dbReference type="Gene3D" id="3.10.180.10">
    <property type="entry name" value="2,3-Dihydroxybiphenyl 1,2-Dioxygenase, domain 1"/>
    <property type="match status" value="1"/>
</dbReference>
<name>A0A0N7LR66_9RHOB</name>
<protein>
    <submittedName>
        <fullName evidence="2">Putative lactoylglutathione lyase</fullName>
    </submittedName>
</protein>
<dbReference type="InterPro" id="IPR029068">
    <property type="entry name" value="Glyas_Bleomycin-R_OHBP_Dase"/>
</dbReference>
<dbReference type="GO" id="GO:0016829">
    <property type="term" value="F:lyase activity"/>
    <property type="evidence" value="ECO:0007669"/>
    <property type="project" value="UniProtKB-KW"/>
</dbReference>
<dbReference type="CDD" id="cd07262">
    <property type="entry name" value="VOC_like"/>
    <property type="match status" value="1"/>
</dbReference>
<dbReference type="InterPro" id="IPR037523">
    <property type="entry name" value="VOC_core"/>
</dbReference>
<evidence type="ECO:0000313" key="3">
    <source>
        <dbReference type="Proteomes" id="UP000050783"/>
    </source>
</evidence>
<dbReference type="RefSeq" id="WP_058279293.1">
    <property type="nucleotide sequence ID" value="NZ_CYPU01000071.1"/>
</dbReference>
<dbReference type="SUPFAM" id="SSF54593">
    <property type="entry name" value="Glyoxalase/Bleomycin resistance protein/Dihydroxybiphenyl dioxygenase"/>
    <property type="match status" value="1"/>
</dbReference>
<feature type="domain" description="VOC" evidence="1">
    <location>
        <begin position="1"/>
        <end position="122"/>
    </location>
</feature>
<organism evidence="2 3">
    <name type="scientific">Ruegeria atlantica</name>
    <dbReference type="NCBI Taxonomy" id="81569"/>
    <lineage>
        <taxon>Bacteria</taxon>
        <taxon>Pseudomonadati</taxon>
        <taxon>Pseudomonadota</taxon>
        <taxon>Alphaproteobacteria</taxon>
        <taxon>Rhodobacterales</taxon>
        <taxon>Roseobacteraceae</taxon>
        <taxon>Ruegeria</taxon>
    </lineage>
</organism>
<dbReference type="OrthoDB" id="9807407at2"/>
<dbReference type="Pfam" id="PF00903">
    <property type="entry name" value="Glyoxalase"/>
    <property type="match status" value="1"/>
</dbReference>
<dbReference type="PANTHER" id="PTHR35006:SF1">
    <property type="entry name" value="BLL2941 PROTEIN"/>
    <property type="match status" value="1"/>
</dbReference>
<reference evidence="2 3" key="1">
    <citation type="submission" date="2015-09" db="EMBL/GenBank/DDBJ databases">
        <authorList>
            <consortium name="Swine Surveillance"/>
        </authorList>
    </citation>
    <scope>NUCLEOTIDE SEQUENCE [LARGE SCALE GENOMIC DNA]</scope>
    <source>
        <strain evidence="2 3">CECT 4292</strain>
    </source>
</reference>
<dbReference type="PROSITE" id="PS51819">
    <property type="entry name" value="VOC"/>
    <property type="match status" value="1"/>
</dbReference>
<sequence length="123" mass="13098">MIGYVTIGVSDLERAKSFYTTLFADKGAKVVIDAGRIAFIGNDPSAPMLAVCTPYDGEACETGNGGMVAFAADSKDEAKTLYEKAISLGATDEGEPGQRVPDRFYGAYARDLDGNKLCFYVFG</sequence>
<dbReference type="PANTHER" id="PTHR35006">
    <property type="entry name" value="GLYOXALASE FAMILY PROTEIN (AFU_ORTHOLOGUE AFUA_5G14830)"/>
    <property type="match status" value="1"/>
</dbReference>
<evidence type="ECO:0000313" key="2">
    <source>
        <dbReference type="EMBL" id="CUH49964.1"/>
    </source>
</evidence>
<keyword evidence="2" id="KW-0456">Lyase</keyword>
<dbReference type="Proteomes" id="UP000050783">
    <property type="component" value="Unassembled WGS sequence"/>
</dbReference>
<accession>A0A0N7LR66</accession>
<proteinExistence type="predicted"/>
<evidence type="ECO:0000259" key="1">
    <source>
        <dbReference type="PROSITE" id="PS51819"/>
    </source>
</evidence>
<dbReference type="InterPro" id="IPR004360">
    <property type="entry name" value="Glyas_Fos-R_dOase_dom"/>
</dbReference>
<dbReference type="EMBL" id="CYPU01000071">
    <property type="protein sequence ID" value="CUH49964.1"/>
    <property type="molecule type" value="Genomic_DNA"/>
</dbReference>
<gene>
    <name evidence="2" type="ORF">RUA4292_04165</name>
</gene>